<dbReference type="Pfam" id="PF00106">
    <property type="entry name" value="adh_short"/>
    <property type="match status" value="1"/>
</dbReference>
<dbReference type="CDD" id="cd05233">
    <property type="entry name" value="SDR_c"/>
    <property type="match status" value="1"/>
</dbReference>
<dbReference type="GO" id="GO:0016491">
    <property type="term" value="F:oxidoreductase activity"/>
    <property type="evidence" value="ECO:0007669"/>
    <property type="project" value="UniProtKB-KW"/>
</dbReference>
<name>A0A9P3GMM6_9APHY</name>
<dbReference type="SMART" id="SM00822">
    <property type="entry name" value="PKS_KR"/>
    <property type="match status" value="1"/>
</dbReference>
<proteinExistence type="inferred from homology"/>
<organism evidence="4 5">
    <name type="scientific">Phanerochaete sordida</name>
    <dbReference type="NCBI Taxonomy" id="48140"/>
    <lineage>
        <taxon>Eukaryota</taxon>
        <taxon>Fungi</taxon>
        <taxon>Dikarya</taxon>
        <taxon>Basidiomycota</taxon>
        <taxon>Agaricomycotina</taxon>
        <taxon>Agaricomycetes</taxon>
        <taxon>Polyporales</taxon>
        <taxon>Phanerochaetaceae</taxon>
        <taxon>Phanerochaete</taxon>
    </lineage>
</organism>
<keyword evidence="2" id="KW-0560">Oxidoreductase</keyword>
<comment type="caution">
    <text evidence="4">The sequence shown here is derived from an EMBL/GenBank/DDBJ whole genome shotgun (WGS) entry which is preliminary data.</text>
</comment>
<dbReference type="OrthoDB" id="1933717at2759"/>
<keyword evidence="5" id="KW-1185">Reference proteome</keyword>
<evidence type="ECO:0000313" key="4">
    <source>
        <dbReference type="EMBL" id="GJE98165.1"/>
    </source>
</evidence>
<dbReference type="SUPFAM" id="SSF51735">
    <property type="entry name" value="NAD(P)-binding Rossmann-fold domains"/>
    <property type="match status" value="1"/>
</dbReference>
<dbReference type="InterPro" id="IPR036291">
    <property type="entry name" value="NAD(P)-bd_dom_sf"/>
</dbReference>
<evidence type="ECO:0000256" key="1">
    <source>
        <dbReference type="ARBA" id="ARBA00006484"/>
    </source>
</evidence>
<dbReference type="InterPro" id="IPR002347">
    <property type="entry name" value="SDR_fam"/>
</dbReference>
<reference evidence="4 5" key="1">
    <citation type="submission" date="2021-08" db="EMBL/GenBank/DDBJ databases">
        <title>Draft Genome Sequence of Phanerochaete sordida strain YK-624.</title>
        <authorList>
            <person name="Mori T."/>
            <person name="Dohra H."/>
            <person name="Suzuki T."/>
            <person name="Kawagishi H."/>
            <person name="Hirai H."/>
        </authorList>
    </citation>
    <scope>NUCLEOTIDE SEQUENCE [LARGE SCALE GENOMIC DNA]</scope>
    <source>
        <strain evidence="4 5">YK-624</strain>
    </source>
</reference>
<evidence type="ECO:0000259" key="3">
    <source>
        <dbReference type="SMART" id="SM00822"/>
    </source>
</evidence>
<comment type="similarity">
    <text evidence="1">Belongs to the short-chain dehydrogenases/reductases (SDR) family.</text>
</comment>
<feature type="domain" description="Ketoreductase" evidence="3">
    <location>
        <begin position="31"/>
        <end position="222"/>
    </location>
</feature>
<dbReference type="InterPro" id="IPR057326">
    <property type="entry name" value="KR_dom"/>
</dbReference>
<dbReference type="PRINTS" id="PR00081">
    <property type="entry name" value="GDHRDH"/>
</dbReference>
<protein>
    <submittedName>
        <fullName evidence="4">SDR family oxidoreductase</fullName>
    </submittedName>
</protein>
<sequence>MADYAGAAFIPVDKHDIYPAIDPANANISGQVVVVTGASKGIGRAIAVAMAQGGASGLVLLARSSLDATKAECLAAQHPGQALQVLALQLDIVDSAQVAAAAKQVEETFGRVDVVVNDAGYLEQYNFLADGETDEWWRAFEVNVRGTYLVTRALLPLLVRCGGARTIVNVTSAAAFGFLPRYSAYAVSKLAQLRLAEFIDAEYSDKGVIAFSVHPGVIWTEMNTRLPPEFQAAPIFIDKPQLTAGTILWLVKERREWLSGRFVDCRWDVEALLAKKQEIVDEDKLKVKLAI</sequence>
<dbReference type="Proteomes" id="UP000703269">
    <property type="component" value="Unassembled WGS sequence"/>
</dbReference>
<dbReference type="Gene3D" id="3.40.50.720">
    <property type="entry name" value="NAD(P)-binding Rossmann-like Domain"/>
    <property type="match status" value="1"/>
</dbReference>
<evidence type="ECO:0000256" key="2">
    <source>
        <dbReference type="ARBA" id="ARBA00023002"/>
    </source>
</evidence>
<dbReference type="AlphaFoldDB" id="A0A9P3GMM6"/>
<gene>
    <name evidence="4" type="ORF">PsYK624_143870</name>
</gene>
<accession>A0A9P3GMM6</accession>
<dbReference type="PANTHER" id="PTHR44196:SF1">
    <property type="entry name" value="DEHYDROGENASE_REDUCTASE SDR FAMILY MEMBER 7B"/>
    <property type="match status" value="1"/>
</dbReference>
<dbReference type="GO" id="GO:0016020">
    <property type="term" value="C:membrane"/>
    <property type="evidence" value="ECO:0007669"/>
    <property type="project" value="TreeGrafter"/>
</dbReference>
<evidence type="ECO:0000313" key="5">
    <source>
        <dbReference type="Proteomes" id="UP000703269"/>
    </source>
</evidence>
<dbReference type="PANTHER" id="PTHR44196">
    <property type="entry name" value="DEHYDROGENASE/REDUCTASE SDR FAMILY MEMBER 7B"/>
    <property type="match status" value="1"/>
</dbReference>
<dbReference type="EMBL" id="BPQB01000083">
    <property type="protein sequence ID" value="GJE98165.1"/>
    <property type="molecule type" value="Genomic_DNA"/>
</dbReference>